<keyword evidence="12" id="KW-0472">Membrane</keyword>
<dbReference type="FunFam" id="3.40.50.300:FF:000176">
    <property type="entry name" value="bifunctional heparan sulfate N-deacetylase/N-sulfotransferase 1"/>
    <property type="match status" value="1"/>
</dbReference>
<evidence type="ECO:0000256" key="15">
    <source>
        <dbReference type="ARBA" id="ARBA00023268"/>
    </source>
</evidence>
<protein>
    <recommendedName>
        <fullName evidence="5">[heparan sulfate]-glucosamine N-sulfotransferase</fullName>
        <ecNumber evidence="5">2.8.2.8</ecNumber>
    </recommendedName>
</protein>
<evidence type="ECO:0000256" key="7">
    <source>
        <dbReference type="ARBA" id="ARBA00022692"/>
    </source>
</evidence>
<dbReference type="OrthoDB" id="8958249at2759"/>
<dbReference type="GO" id="GO:0015016">
    <property type="term" value="F:heparan sulfate N-sulfotransferase activity"/>
    <property type="evidence" value="ECO:0007669"/>
    <property type="project" value="UniProtKB-EC"/>
</dbReference>
<evidence type="ECO:0000256" key="1">
    <source>
        <dbReference type="ARBA" id="ARBA00004323"/>
    </source>
</evidence>
<keyword evidence="8" id="KW-0378">Hydrolase</keyword>
<comment type="pathway">
    <text evidence="3">Glycan metabolism; heparan sulfate biosynthesis.</text>
</comment>
<dbReference type="InterPro" id="IPR037359">
    <property type="entry name" value="NST/OST"/>
</dbReference>
<dbReference type="InterPro" id="IPR027417">
    <property type="entry name" value="P-loop_NTPase"/>
</dbReference>
<feature type="active site" description="For sulfotransferase activity" evidence="16">
    <location>
        <position position="633"/>
    </location>
</feature>
<comment type="subcellular location">
    <subcellularLocation>
        <location evidence="1">Golgi apparatus membrane</location>
        <topology evidence="1">Single-pass type II membrane protein</topology>
    </subcellularLocation>
</comment>
<evidence type="ECO:0000256" key="11">
    <source>
        <dbReference type="ARBA" id="ARBA00023034"/>
    </source>
</evidence>
<reference evidence="24" key="1">
    <citation type="submission" date="2025-08" db="UniProtKB">
        <authorList>
            <consortium name="RefSeq"/>
        </authorList>
    </citation>
    <scope>IDENTIFICATION</scope>
</reference>
<dbReference type="Proteomes" id="UP000515152">
    <property type="component" value="Chromosome 23"/>
</dbReference>
<dbReference type="Pfam" id="PF00685">
    <property type="entry name" value="Sulfotransfer_1"/>
    <property type="match status" value="1"/>
</dbReference>
<name>A0A6P3VKX9_CLUHA</name>
<dbReference type="PANTHER" id="PTHR10605">
    <property type="entry name" value="HEPARAN SULFATE SULFOTRANSFERASE"/>
    <property type="match status" value="1"/>
</dbReference>
<evidence type="ECO:0000313" key="24">
    <source>
        <dbReference type="RefSeq" id="XP_012674552.2"/>
    </source>
</evidence>
<evidence type="ECO:0000259" key="20">
    <source>
        <dbReference type="Pfam" id="PF00685"/>
    </source>
</evidence>
<evidence type="ECO:0000256" key="18">
    <source>
        <dbReference type="PIRSR" id="PIRSR637359-3"/>
    </source>
</evidence>
<evidence type="ECO:0000256" key="19">
    <source>
        <dbReference type="SAM" id="MobiDB-lite"/>
    </source>
</evidence>
<dbReference type="GO" id="GO:0030210">
    <property type="term" value="P:heparin proteoglycan biosynthetic process"/>
    <property type="evidence" value="ECO:0007669"/>
    <property type="project" value="UniProtKB-UniPathway"/>
</dbReference>
<keyword evidence="11" id="KW-0333">Golgi apparatus</keyword>
<dbReference type="GO" id="GO:0019213">
    <property type="term" value="F:deacetylase activity"/>
    <property type="evidence" value="ECO:0007669"/>
    <property type="project" value="UniProtKB-ARBA"/>
</dbReference>
<evidence type="ECO:0000256" key="5">
    <source>
        <dbReference type="ARBA" id="ARBA00012979"/>
    </source>
</evidence>
<keyword evidence="13 18" id="KW-1015">Disulfide bond</keyword>
<comment type="pathway">
    <text evidence="2">Glycan metabolism; heparin biosynthesis.</text>
</comment>
<evidence type="ECO:0000256" key="12">
    <source>
        <dbReference type="ARBA" id="ARBA00023136"/>
    </source>
</evidence>
<dbReference type="GeneID" id="105892791"/>
<feature type="binding site" evidence="17">
    <location>
        <begin position="852"/>
        <end position="856"/>
    </location>
    <ligand>
        <name>3'-phosphoadenylyl sulfate</name>
        <dbReference type="ChEBI" id="CHEBI:58339"/>
    </ligand>
</feature>
<dbReference type="KEGG" id="char:105892791"/>
<evidence type="ECO:0000256" key="4">
    <source>
        <dbReference type="ARBA" id="ARBA00010420"/>
    </source>
</evidence>
<gene>
    <name evidence="24" type="primary">ndst2b</name>
</gene>
<feature type="binding site" evidence="17">
    <location>
        <position position="731"/>
    </location>
    <ligand>
        <name>3'-phosphoadenylyl sulfate</name>
        <dbReference type="ChEBI" id="CHEBI:58339"/>
    </ligand>
</feature>
<evidence type="ECO:0000259" key="21">
    <source>
        <dbReference type="Pfam" id="PF12062"/>
    </source>
</evidence>
<evidence type="ECO:0000256" key="17">
    <source>
        <dbReference type="PIRSR" id="PIRSR637359-2"/>
    </source>
</evidence>
<dbReference type="UniPathway" id="UPA00756"/>
<dbReference type="AlphaFoldDB" id="A0A6P3VKX9"/>
<keyword evidence="15" id="KW-0511">Multifunctional enzyme</keyword>
<evidence type="ECO:0000256" key="9">
    <source>
        <dbReference type="ARBA" id="ARBA00022968"/>
    </source>
</evidence>
<accession>A0A6P3VKX9</accession>
<keyword evidence="9" id="KW-0735">Signal-anchor</keyword>
<dbReference type="GO" id="GO:0015012">
    <property type="term" value="P:heparan sulfate proteoglycan biosynthetic process"/>
    <property type="evidence" value="ECO:0007669"/>
    <property type="project" value="UniProtKB-UniPathway"/>
</dbReference>
<dbReference type="Pfam" id="PF12062">
    <property type="entry name" value="HSNSD-CE"/>
    <property type="match status" value="1"/>
</dbReference>
<dbReference type="GO" id="GO:0016787">
    <property type="term" value="F:hydrolase activity"/>
    <property type="evidence" value="ECO:0007669"/>
    <property type="project" value="UniProtKB-KW"/>
</dbReference>
<feature type="domain" description="Heparan sulfate-N-deacetylase N-terminal" evidence="22">
    <location>
        <begin position="101"/>
        <end position="320"/>
    </location>
</feature>
<dbReference type="CTD" id="798226"/>
<dbReference type="InterPro" id="IPR021930">
    <property type="entry name" value="Heparan_SO4_deacetylase_dom"/>
</dbReference>
<evidence type="ECO:0000256" key="16">
    <source>
        <dbReference type="PIRSR" id="PIRSR637359-1"/>
    </source>
</evidence>
<dbReference type="Pfam" id="PF25119">
    <property type="entry name" value="HSNSD_N"/>
    <property type="match status" value="1"/>
</dbReference>
<feature type="disulfide bond" evidence="18">
    <location>
        <begin position="837"/>
        <end position="847"/>
    </location>
</feature>
<dbReference type="EC" id="2.8.2.8" evidence="5"/>
<dbReference type="PANTHER" id="PTHR10605:SF53">
    <property type="entry name" value="BIFUNCTIONAL HEPARAN SULFATE N-DEACETYLASE_N-SULFOTRANSFERASE 2"/>
    <property type="match status" value="1"/>
</dbReference>
<evidence type="ECO:0000256" key="14">
    <source>
        <dbReference type="ARBA" id="ARBA00023180"/>
    </source>
</evidence>
<keyword evidence="6" id="KW-0808">Transferase</keyword>
<evidence type="ECO:0000256" key="13">
    <source>
        <dbReference type="ARBA" id="ARBA00023157"/>
    </source>
</evidence>
<keyword evidence="10" id="KW-1133">Transmembrane helix</keyword>
<organism evidence="23 24">
    <name type="scientific">Clupea harengus</name>
    <name type="common">Atlantic herring</name>
    <dbReference type="NCBI Taxonomy" id="7950"/>
    <lineage>
        <taxon>Eukaryota</taxon>
        <taxon>Metazoa</taxon>
        <taxon>Chordata</taxon>
        <taxon>Craniata</taxon>
        <taxon>Vertebrata</taxon>
        <taxon>Euteleostomi</taxon>
        <taxon>Actinopterygii</taxon>
        <taxon>Neopterygii</taxon>
        <taxon>Teleostei</taxon>
        <taxon>Clupei</taxon>
        <taxon>Clupeiformes</taxon>
        <taxon>Clupeoidei</taxon>
        <taxon>Clupeidae</taxon>
        <taxon>Clupea</taxon>
    </lineage>
</organism>
<evidence type="ECO:0000313" key="23">
    <source>
        <dbReference type="Proteomes" id="UP000515152"/>
    </source>
</evidence>
<dbReference type="InterPro" id="IPR056793">
    <property type="entry name" value="HSNSD_N"/>
</dbReference>
<dbReference type="UniPathway" id="UPA00862"/>
<keyword evidence="14" id="KW-0325">Glycoprotein</keyword>
<keyword evidence="7" id="KW-0812">Transmembrane</keyword>
<feature type="domain" description="Sulfotransferase" evidence="20">
    <location>
        <begin position="624"/>
        <end position="873"/>
    </location>
</feature>
<evidence type="ECO:0000259" key="22">
    <source>
        <dbReference type="Pfam" id="PF25119"/>
    </source>
</evidence>
<keyword evidence="23" id="KW-1185">Reference proteome</keyword>
<evidence type="ECO:0000256" key="10">
    <source>
        <dbReference type="ARBA" id="ARBA00022989"/>
    </source>
</evidence>
<evidence type="ECO:0000256" key="3">
    <source>
        <dbReference type="ARBA" id="ARBA00005093"/>
    </source>
</evidence>
<proteinExistence type="inferred from homology"/>
<dbReference type="SUPFAM" id="SSF52540">
    <property type="entry name" value="P-loop containing nucleoside triphosphate hydrolases"/>
    <property type="match status" value="1"/>
</dbReference>
<feature type="binding site" evidence="17">
    <location>
        <position position="836"/>
    </location>
    <ligand>
        <name>3'-phosphoadenylyl sulfate</name>
        <dbReference type="ChEBI" id="CHEBI:58339"/>
    </ligand>
</feature>
<dbReference type="GO" id="GO:0000139">
    <property type="term" value="C:Golgi membrane"/>
    <property type="evidence" value="ECO:0007669"/>
    <property type="project" value="UniProtKB-SubCell"/>
</dbReference>
<dbReference type="InterPro" id="IPR000863">
    <property type="entry name" value="Sulfotransferase_dom"/>
</dbReference>
<feature type="domain" description="Heparan sulphate-N-deacetylase deacetylase" evidence="21">
    <location>
        <begin position="330"/>
        <end position="534"/>
    </location>
</feature>
<dbReference type="Gene3D" id="3.40.50.300">
    <property type="entry name" value="P-loop containing nucleotide triphosphate hydrolases"/>
    <property type="match status" value="1"/>
</dbReference>
<evidence type="ECO:0000256" key="2">
    <source>
        <dbReference type="ARBA" id="ARBA00004841"/>
    </source>
</evidence>
<evidence type="ECO:0000256" key="8">
    <source>
        <dbReference type="ARBA" id="ARBA00022801"/>
    </source>
</evidence>
<evidence type="ECO:0000256" key="6">
    <source>
        <dbReference type="ARBA" id="ARBA00022679"/>
    </source>
</evidence>
<dbReference type="RefSeq" id="XP_012674552.2">
    <property type="nucleotide sequence ID" value="XM_012819098.3"/>
</dbReference>
<comment type="similarity">
    <text evidence="4">Belongs to the sulfotransferase 1 family. NDST subfamily.</text>
</comment>
<feature type="region of interest" description="Disordered" evidence="19">
    <location>
        <begin position="78"/>
        <end position="97"/>
    </location>
</feature>
<sequence length="903" mass="102000">MAGAWRLPRGMRQLGLHRLVAALIIFCLLSMAYLAYHVSSTPKIKEPPPLPQGNCAAPLPIEGGGVGGVSTLRGAGGGFYPSQGSRRRGGGGAKGLDTARTEPVVLVLVESIYSQLGQEIAAILEAGRFRYRTEMAPGRGDLPSLAVRGRGRYALVVYENLLKYVNLDAWNRALLDKYCQDYGVGLVGFYRAGENSPSSAQLRGFPLFLRSNLALRDYRVNPAAPLLYVTRPSQLEPGPLPGEDWTVFLSNHTTYEPVLVASPRPPDGPVPLAHPQQQRPLLATVVQDLGLHDGIQRVLFGGSLSFWLHKLVFVDAVAFLTGGRLSLSLERHLLVDVDDIFVGKEGTRMKVSDVEALLHTQNKMRALVPNFTFNLGFSGKFFHTGTDEEDLGDDTLLRHRKEFWWFPHMWNHMQPHLFHNVSVLAEQMRLNKQFAQEHGIPTDMGYAVAPHHSGVYPVHSQLYEAWKSVWGIKVTSTEEYPHLRPARFRRGFIHNDIKVLPRQTCGLFTHTIFYKEYPGGSWELDKSIRGGELFMTLLLNPVSIFMTHLSNYGNDRLGLYTFESLVKFVQCWTNLRLQTLPPVQLADKYFQIFPEERDPLWQNPCHDKRHKDIWSKEKTCDRLPKFLIIGPQKTGTTALHSFLSLHPAITCSFPSPVSFEEVQFFIGPNYQRGIDWYMDFFPIPSNVSTDFLFEKSANYFDTEVAPIRAAALLPRAKIIAVLINPADRAYSWYQHQRAHEDPAALNFSFHEVVSASRVSPPALQALQRRSLGPGTYASHLERWLHHYQPSQLLIVDGVLLRSNPVQVMDGVQKFLGVTPHYNYTQALMFDESKGFWCQRLDGARSRCLGKSKGRKYSDMSAETRALLSEHYREQNLELLRLLNRLGQAPPPWLREELKGGSWS</sequence>